<protein>
    <recommendedName>
        <fullName evidence="3">CGG triplet repeat-binding protein 1</fullName>
    </recommendedName>
</protein>
<evidence type="ECO:0008006" key="3">
    <source>
        <dbReference type="Google" id="ProtNLM"/>
    </source>
</evidence>
<organism evidence="1 2">
    <name type="scientific">Periplaneta americana</name>
    <name type="common">American cockroach</name>
    <name type="synonym">Blatta americana</name>
    <dbReference type="NCBI Taxonomy" id="6978"/>
    <lineage>
        <taxon>Eukaryota</taxon>
        <taxon>Metazoa</taxon>
        <taxon>Ecdysozoa</taxon>
        <taxon>Arthropoda</taxon>
        <taxon>Hexapoda</taxon>
        <taxon>Insecta</taxon>
        <taxon>Pterygota</taxon>
        <taxon>Neoptera</taxon>
        <taxon>Polyneoptera</taxon>
        <taxon>Dictyoptera</taxon>
        <taxon>Blattodea</taxon>
        <taxon>Blattoidea</taxon>
        <taxon>Blattidae</taxon>
        <taxon>Blattinae</taxon>
        <taxon>Periplaneta</taxon>
    </lineage>
</organism>
<dbReference type="Proteomes" id="UP001148838">
    <property type="component" value="Unassembled WGS sequence"/>
</dbReference>
<proteinExistence type="predicted"/>
<name>A0ABQ8SR48_PERAM</name>
<evidence type="ECO:0000313" key="1">
    <source>
        <dbReference type="EMBL" id="KAJ4436279.1"/>
    </source>
</evidence>
<comment type="caution">
    <text evidence="1">The sequence shown here is derived from an EMBL/GenBank/DDBJ whole genome shotgun (WGS) entry which is preliminary data.</text>
</comment>
<reference evidence="1 2" key="1">
    <citation type="journal article" date="2022" name="Allergy">
        <title>Genome assembly and annotation of Periplaneta americana reveal a comprehensive cockroach allergen profile.</title>
        <authorList>
            <person name="Wang L."/>
            <person name="Xiong Q."/>
            <person name="Saelim N."/>
            <person name="Wang L."/>
            <person name="Nong W."/>
            <person name="Wan A.T."/>
            <person name="Shi M."/>
            <person name="Liu X."/>
            <person name="Cao Q."/>
            <person name="Hui J.H.L."/>
            <person name="Sookrung N."/>
            <person name="Leung T.F."/>
            <person name="Tungtrongchitr A."/>
            <person name="Tsui S.K.W."/>
        </authorList>
    </citation>
    <scope>NUCLEOTIDE SEQUENCE [LARGE SCALE GENOMIC DNA]</scope>
    <source>
        <strain evidence="1">PWHHKU_190912</strain>
    </source>
</reference>
<keyword evidence="2" id="KW-1185">Reference proteome</keyword>
<dbReference type="PANTHER" id="PTHR32344:SF1">
    <property type="entry name" value="U1-TYPE DOMAIN-CONTAINING PROTEIN"/>
    <property type="match status" value="1"/>
</dbReference>
<dbReference type="PANTHER" id="PTHR32344">
    <property type="entry name" value="U1-TYPE DOMAIN-CONTAINING PROTEIN"/>
    <property type="match status" value="1"/>
</dbReference>
<dbReference type="InterPro" id="IPR033375">
    <property type="entry name" value="Cggbp1"/>
</dbReference>
<gene>
    <name evidence="1" type="ORF">ANN_18910</name>
</gene>
<dbReference type="EMBL" id="JAJSOF020000023">
    <property type="protein sequence ID" value="KAJ4436279.1"/>
    <property type="molecule type" value="Genomic_DNA"/>
</dbReference>
<sequence length="92" mass="10462">MPKAKTSKAFKLKHYISQYGEKVFSTDGEILYCKICDVRVGAERKSSVGQHVNREKHKRGLQRIQDEKQVVQQMLLGQACPSDFPPQNSAKL</sequence>
<accession>A0ABQ8SR48</accession>
<evidence type="ECO:0000313" key="2">
    <source>
        <dbReference type="Proteomes" id="UP001148838"/>
    </source>
</evidence>